<evidence type="ECO:0000313" key="12">
    <source>
        <dbReference type="Proteomes" id="UP000001683"/>
    </source>
</evidence>
<dbReference type="EC" id="2.1.1.72" evidence="2"/>
<sequence>MEHKHIFQLCEHLRGELQPEEYLDVIFPVLTIKHISETKSPYYIPEDATWNCLIASGLNLVKRVEKAIELIEGNNYRLNNVLNIFPGKSLSDVNLYNFMLGIDEIQDHKQFLKTVIDHFSKRIGKASGVWHTSNTLNELIVRLIAPMDGSFYDGTAGLCNTLIEASEFAEQEGGALQLYGQEIDPKIWALGKINLIFNECHDVVLEREDSLRNPMTTEDNNLKTFDYIGMNIPFGLRDWGVEEARRDLFGRFRYGIPSKQHGDMAFILHALTSLNRSGKAAIVVPHGVLFRGGREAKIREKLINNDVIEGVVDLPSGLLAGTNIPVSIIILNKLKPEESTEKIFMVNAKDIEHKGFELPREDLDMIIEAYIRKDTIDGFSMWINREDIIDHSLLVKNYFEDCEVTTPIGKFEIDRKDYENNTETVSLKSLGTFYRGLNTHAYKTQKSESPTHKILQLSNVENGEIFLENADSYNAKELKNPSSYEVQPGDVIISSRGNSIKIAVIPEEIENTLLSHNFIGFRPNDNVDPYFIKYFMESPIGIKYLSLYQKGSAVSVLKVKDIEKIYIPKVSLEEQKAISNKLRNADLTLQRKIQKAKEEHKQLYLYAYRSLGIHESITEKK</sequence>
<dbReference type="REBASE" id="18203">
    <property type="entry name" value="M1.NthORF792P"/>
</dbReference>
<reference evidence="11 12" key="1">
    <citation type="submission" date="2008-04" db="EMBL/GenBank/DDBJ databases">
        <title>Complete sequence of chromosome of Natranaerobius thermophilus JW/NM-WN-LF.</title>
        <authorList>
            <consortium name="US DOE Joint Genome Institute"/>
            <person name="Copeland A."/>
            <person name="Lucas S."/>
            <person name="Lapidus A."/>
            <person name="Glavina del Rio T."/>
            <person name="Dalin E."/>
            <person name="Tice H."/>
            <person name="Bruce D."/>
            <person name="Goodwin L."/>
            <person name="Pitluck S."/>
            <person name="Chertkov O."/>
            <person name="Brettin T."/>
            <person name="Detter J.C."/>
            <person name="Han C."/>
            <person name="Kuske C.R."/>
            <person name="Schmutz J."/>
            <person name="Larimer F."/>
            <person name="Land M."/>
            <person name="Hauser L."/>
            <person name="Kyrpides N."/>
            <person name="Lykidis A."/>
            <person name="Mesbah N.M."/>
            <person name="Wiegel J."/>
        </authorList>
    </citation>
    <scope>NUCLEOTIDE SEQUENCE [LARGE SCALE GENOMIC DNA]</scope>
    <source>
        <strain evidence="12">ATCC BAA-1301 / DSM 18059 / JW/NM-WN-LF</strain>
    </source>
</reference>
<dbReference type="RefSeq" id="WP_012447259.1">
    <property type="nucleotide sequence ID" value="NC_010718.1"/>
</dbReference>
<feature type="domain" description="Type I restriction modification DNA specificity" evidence="9">
    <location>
        <begin position="423"/>
        <end position="594"/>
    </location>
</feature>
<dbReference type="HOGENOM" id="CLU_438508_0_0_9"/>
<evidence type="ECO:0000256" key="7">
    <source>
        <dbReference type="ARBA" id="ARBA00023125"/>
    </source>
</evidence>
<dbReference type="eggNOG" id="COG0732">
    <property type="taxonomic scope" value="Bacteria"/>
</dbReference>
<dbReference type="eggNOG" id="COG0286">
    <property type="taxonomic scope" value="Bacteria"/>
</dbReference>
<dbReference type="SMR" id="B2A7S7"/>
<dbReference type="STRING" id="457570.Nther_0792"/>
<dbReference type="PANTHER" id="PTHR42933">
    <property type="entry name" value="SLR6095 PROTEIN"/>
    <property type="match status" value="1"/>
</dbReference>
<dbReference type="InParanoid" id="B2A7S7"/>
<evidence type="ECO:0000256" key="6">
    <source>
        <dbReference type="ARBA" id="ARBA00022747"/>
    </source>
</evidence>
<dbReference type="InterPro" id="IPR044946">
    <property type="entry name" value="Restrct_endonuc_typeI_TRD_sf"/>
</dbReference>
<dbReference type="Pfam" id="PF01420">
    <property type="entry name" value="Methylase_S"/>
    <property type="match status" value="1"/>
</dbReference>
<dbReference type="Pfam" id="PF02384">
    <property type="entry name" value="N6_Mtase"/>
    <property type="match status" value="1"/>
</dbReference>
<evidence type="ECO:0000256" key="2">
    <source>
        <dbReference type="ARBA" id="ARBA00011900"/>
    </source>
</evidence>
<proteinExistence type="inferred from homology"/>
<evidence type="ECO:0000259" key="10">
    <source>
        <dbReference type="Pfam" id="PF02384"/>
    </source>
</evidence>
<evidence type="ECO:0000313" key="11">
    <source>
        <dbReference type="EMBL" id="ACB84379.1"/>
    </source>
</evidence>
<dbReference type="SUPFAM" id="SSF116734">
    <property type="entry name" value="DNA methylase specificity domain"/>
    <property type="match status" value="1"/>
</dbReference>
<comment type="catalytic activity">
    <reaction evidence="8">
        <text>a 2'-deoxyadenosine in DNA + S-adenosyl-L-methionine = an N(6)-methyl-2'-deoxyadenosine in DNA + S-adenosyl-L-homocysteine + H(+)</text>
        <dbReference type="Rhea" id="RHEA:15197"/>
        <dbReference type="Rhea" id="RHEA-COMP:12418"/>
        <dbReference type="Rhea" id="RHEA-COMP:12419"/>
        <dbReference type="ChEBI" id="CHEBI:15378"/>
        <dbReference type="ChEBI" id="CHEBI:57856"/>
        <dbReference type="ChEBI" id="CHEBI:59789"/>
        <dbReference type="ChEBI" id="CHEBI:90615"/>
        <dbReference type="ChEBI" id="CHEBI:90616"/>
        <dbReference type="EC" id="2.1.1.72"/>
    </reaction>
</comment>
<gene>
    <name evidence="11" type="ordered locus">Nther_0792</name>
</gene>
<dbReference type="PANTHER" id="PTHR42933:SF3">
    <property type="entry name" value="TYPE I RESTRICTION ENZYME MJAVIII METHYLASE SUBUNIT"/>
    <property type="match status" value="1"/>
</dbReference>
<keyword evidence="12" id="KW-1185">Reference proteome</keyword>
<dbReference type="InterPro" id="IPR003356">
    <property type="entry name" value="DNA_methylase_A-5"/>
</dbReference>
<feature type="domain" description="DNA methylase adenine-specific" evidence="10">
    <location>
        <begin position="115"/>
        <end position="400"/>
    </location>
</feature>
<keyword evidence="6" id="KW-0680">Restriction system</keyword>
<dbReference type="InterPro" id="IPR029063">
    <property type="entry name" value="SAM-dependent_MTases_sf"/>
</dbReference>
<dbReference type="SUPFAM" id="SSF53335">
    <property type="entry name" value="S-adenosyl-L-methionine-dependent methyltransferases"/>
    <property type="match status" value="1"/>
</dbReference>
<evidence type="ECO:0000256" key="1">
    <source>
        <dbReference type="ARBA" id="ARBA00010923"/>
    </source>
</evidence>
<dbReference type="InterPro" id="IPR051537">
    <property type="entry name" value="DNA_Adenine_Mtase"/>
</dbReference>
<evidence type="ECO:0000256" key="8">
    <source>
        <dbReference type="ARBA" id="ARBA00047942"/>
    </source>
</evidence>
<dbReference type="GO" id="GO:0009307">
    <property type="term" value="P:DNA restriction-modification system"/>
    <property type="evidence" value="ECO:0007669"/>
    <property type="project" value="UniProtKB-KW"/>
</dbReference>
<dbReference type="GO" id="GO:0032259">
    <property type="term" value="P:methylation"/>
    <property type="evidence" value="ECO:0007669"/>
    <property type="project" value="UniProtKB-KW"/>
</dbReference>
<dbReference type="GO" id="GO:0009007">
    <property type="term" value="F:site-specific DNA-methyltransferase (adenine-specific) activity"/>
    <property type="evidence" value="ECO:0007669"/>
    <property type="project" value="UniProtKB-EC"/>
</dbReference>
<dbReference type="GO" id="GO:0003677">
    <property type="term" value="F:DNA binding"/>
    <property type="evidence" value="ECO:0007669"/>
    <property type="project" value="UniProtKB-KW"/>
</dbReference>
<comment type="similarity">
    <text evidence="1">Belongs to the type-I restriction system S methylase family.</text>
</comment>
<evidence type="ECO:0000259" key="9">
    <source>
        <dbReference type="Pfam" id="PF01420"/>
    </source>
</evidence>
<dbReference type="Proteomes" id="UP000001683">
    <property type="component" value="Chromosome"/>
</dbReference>
<dbReference type="OrthoDB" id="9814572at2"/>
<dbReference type="EMBL" id="CP001034">
    <property type="protein sequence ID" value="ACB84379.1"/>
    <property type="molecule type" value="Genomic_DNA"/>
</dbReference>
<dbReference type="Gene3D" id="3.40.50.150">
    <property type="entry name" value="Vaccinia Virus protein VP39"/>
    <property type="match status" value="1"/>
</dbReference>
<reference evidence="11 12" key="2">
    <citation type="journal article" date="2011" name="J. Bacteriol.">
        <title>Complete genome sequence of the anaerobic, halophilic alkalithermophile Natranaerobius thermophilus JW/NM-WN-LF.</title>
        <authorList>
            <person name="Zhao B."/>
            <person name="Mesbah N.M."/>
            <person name="Dalin E."/>
            <person name="Goodwin L."/>
            <person name="Nolan M."/>
            <person name="Pitluck S."/>
            <person name="Chertkov O."/>
            <person name="Brettin T.S."/>
            <person name="Han J."/>
            <person name="Larimer F.W."/>
            <person name="Land M.L."/>
            <person name="Hauser L."/>
            <person name="Kyrpides N."/>
            <person name="Wiegel J."/>
        </authorList>
    </citation>
    <scope>NUCLEOTIDE SEQUENCE [LARGE SCALE GENOMIC DNA]</scope>
    <source>
        <strain evidence="12">ATCC BAA-1301 / DSM 18059 / JW/NM-WN-LF</strain>
    </source>
</reference>
<dbReference type="Gene3D" id="3.90.220.20">
    <property type="entry name" value="DNA methylase specificity domains"/>
    <property type="match status" value="1"/>
</dbReference>
<dbReference type="PRINTS" id="PR00507">
    <property type="entry name" value="N12N6MTFRASE"/>
</dbReference>
<organism evidence="11 12">
    <name type="scientific">Natranaerobius thermophilus (strain ATCC BAA-1301 / DSM 18059 / JW/NM-WN-LF)</name>
    <dbReference type="NCBI Taxonomy" id="457570"/>
    <lineage>
        <taxon>Bacteria</taxon>
        <taxon>Bacillati</taxon>
        <taxon>Bacillota</taxon>
        <taxon>Clostridia</taxon>
        <taxon>Natranaerobiales</taxon>
        <taxon>Natranaerobiaceae</taxon>
        <taxon>Natranaerobius</taxon>
    </lineage>
</organism>
<evidence type="ECO:0000256" key="4">
    <source>
        <dbReference type="ARBA" id="ARBA00022679"/>
    </source>
</evidence>
<dbReference type="AlphaFoldDB" id="B2A7S7"/>
<accession>B2A7S7</accession>
<evidence type="ECO:0000256" key="3">
    <source>
        <dbReference type="ARBA" id="ARBA00022603"/>
    </source>
</evidence>
<dbReference type="KEGG" id="nth:Nther_0792"/>
<name>B2A7S7_NATTJ</name>
<protein>
    <recommendedName>
        <fullName evidence="2">site-specific DNA-methyltransferase (adenine-specific)</fullName>
        <ecNumber evidence="2">2.1.1.72</ecNumber>
    </recommendedName>
</protein>
<keyword evidence="5" id="KW-0949">S-adenosyl-L-methionine</keyword>
<keyword evidence="3 11" id="KW-0489">Methyltransferase</keyword>
<keyword evidence="7" id="KW-0238">DNA-binding</keyword>
<evidence type="ECO:0000256" key="5">
    <source>
        <dbReference type="ARBA" id="ARBA00022691"/>
    </source>
</evidence>
<keyword evidence="4" id="KW-0808">Transferase</keyword>
<dbReference type="GO" id="GO:0008170">
    <property type="term" value="F:N-methyltransferase activity"/>
    <property type="evidence" value="ECO:0007669"/>
    <property type="project" value="InterPro"/>
</dbReference>
<dbReference type="InterPro" id="IPR000055">
    <property type="entry name" value="Restrct_endonuc_typeI_TRD"/>
</dbReference>